<dbReference type="Gene3D" id="3.40.309.10">
    <property type="entry name" value="Aldehyde Dehydrogenase, Chain A, domain 2"/>
    <property type="match status" value="1"/>
</dbReference>
<dbReference type="InterPro" id="IPR016163">
    <property type="entry name" value="Ald_DH_C"/>
</dbReference>
<dbReference type="AlphaFoldDB" id="A0A433Q6H2"/>
<evidence type="ECO:0000256" key="7">
    <source>
        <dbReference type="RuleBase" id="RU003345"/>
    </source>
</evidence>
<dbReference type="FunFam" id="3.40.605.10:FF:000004">
    <property type="entry name" value="Aldehyde dehydrogenase"/>
    <property type="match status" value="1"/>
</dbReference>
<dbReference type="PANTHER" id="PTHR43570">
    <property type="entry name" value="ALDEHYDE DEHYDROGENASE"/>
    <property type="match status" value="1"/>
</dbReference>
<dbReference type="Proteomes" id="UP000274822">
    <property type="component" value="Unassembled WGS sequence"/>
</dbReference>
<feature type="active site" evidence="5">
    <location>
        <position position="253"/>
    </location>
</feature>
<keyword evidence="3" id="KW-0520">NAD</keyword>
<feature type="active site" evidence="5 6">
    <location>
        <position position="219"/>
    </location>
</feature>
<dbReference type="FunFam" id="3.40.309.10:FF:000003">
    <property type="entry name" value="Aldehyde dehydrogenase"/>
    <property type="match status" value="1"/>
</dbReference>
<evidence type="ECO:0000256" key="5">
    <source>
        <dbReference type="PIRSR" id="PIRSR036492-1"/>
    </source>
</evidence>
<dbReference type="EMBL" id="RBNJ01013132">
    <property type="protein sequence ID" value="RUS25384.1"/>
    <property type="molecule type" value="Genomic_DNA"/>
</dbReference>
<dbReference type="GO" id="GO:0004029">
    <property type="term" value="F:aldehyde dehydrogenase (NAD+) activity"/>
    <property type="evidence" value="ECO:0007669"/>
    <property type="project" value="TreeGrafter"/>
</dbReference>
<dbReference type="InterPro" id="IPR029510">
    <property type="entry name" value="Ald_DH_CS_GLU"/>
</dbReference>
<evidence type="ECO:0000259" key="8">
    <source>
        <dbReference type="Pfam" id="PF00171"/>
    </source>
</evidence>
<comment type="caution">
    <text evidence="9">The sequence shown here is derived from an EMBL/GenBank/DDBJ whole genome shotgun (WGS) entry which is preliminary data.</text>
</comment>
<protein>
    <recommendedName>
        <fullName evidence="4">Aldehyde dehydrogenase</fullName>
    </recommendedName>
</protein>
<name>A0A433Q6H2_9FUNG</name>
<keyword evidence="10" id="KW-1185">Reference proteome</keyword>
<dbReference type="PIRSF" id="PIRSF036492">
    <property type="entry name" value="ALDH"/>
    <property type="match status" value="1"/>
</dbReference>
<gene>
    <name evidence="9" type="ORF">BC938DRAFT_472249</name>
</gene>
<dbReference type="InterPro" id="IPR016162">
    <property type="entry name" value="Ald_DH_N"/>
</dbReference>
<evidence type="ECO:0000256" key="2">
    <source>
        <dbReference type="ARBA" id="ARBA00023002"/>
    </source>
</evidence>
<evidence type="ECO:0000256" key="3">
    <source>
        <dbReference type="ARBA" id="ARBA00023027"/>
    </source>
</evidence>
<feature type="domain" description="Aldehyde dehydrogenase" evidence="8">
    <location>
        <begin position="29"/>
        <end position="439"/>
    </location>
</feature>
<dbReference type="PROSITE" id="PS00687">
    <property type="entry name" value="ALDEHYDE_DEHYDR_GLU"/>
    <property type="match status" value="1"/>
</dbReference>
<dbReference type="Gene3D" id="3.40.605.10">
    <property type="entry name" value="Aldehyde Dehydrogenase, Chain A, domain 1"/>
    <property type="match status" value="1"/>
</dbReference>
<dbReference type="Pfam" id="PF00171">
    <property type="entry name" value="Aldedh"/>
    <property type="match status" value="1"/>
</dbReference>
<dbReference type="InterPro" id="IPR015590">
    <property type="entry name" value="Aldehyde_DH_dom"/>
</dbReference>
<reference evidence="9 10" key="1">
    <citation type="journal article" date="2018" name="New Phytol.">
        <title>Phylogenomics of Endogonaceae and evolution of mycorrhizas within Mucoromycota.</title>
        <authorList>
            <person name="Chang Y."/>
            <person name="Desiro A."/>
            <person name="Na H."/>
            <person name="Sandor L."/>
            <person name="Lipzen A."/>
            <person name="Clum A."/>
            <person name="Barry K."/>
            <person name="Grigoriev I.V."/>
            <person name="Martin F.M."/>
            <person name="Stajich J.E."/>
            <person name="Smith M.E."/>
            <person name="Bonito G."/>
            <person name="Spatafora J.W."/>
        </authorList>
    </citation>
    <scope>NUCLEOTIDE SEQUENCE [LARGE SCALE GENOMIC DNA]</scope>
    <source>
        <strain evidence="9 10">AD002</strain>
    </source>
</reference>
<accession>A0A433Q6H2</accession>
<proteinExistence type="inferred from homology"/>
<dbReference type="InterPro" id="IPR016160">
    <property type="entry name" value="Ald_DH_CS_CYS"/>
</dbReference>
<dbReference type="PANTHER" id="PTHR43570:SF16">
    <property type="entry name" value="ALDEHYDE DEHYDROGENASE TYPE III, ISOFORM Q"/>
    <property type="match status" value="1"/>
</dbReference>
<comment type="similarity">
    <text evidence="1 4 7">Belongs to the aldehyde dehydrogenase family.</text>
</comment>
<organism evidence="9 10">
    <name type="scientific">Jimgerdemannia flammicorona</name>
    <dbReference type="NCBI Taxonomy" id="994334"/>
    <lineage>
        <taxon>Eukaryota</taxon>
        <taxon>Fungi</taxon>
        <taxon>Fungi incertae sedis</taxon>
        <taxon>Mucoromycota</taxon>
        <taxon>Mucoromycotina</taxon>
        <taxon>Endogonomycetes</taxon>
        <taxon>Endogonales</taxon>
        <taxon>Endogonaceae</taxon>
        <taxon>Jimgerdemannia</taxon>
    </lineage>
</organism>
<dbReference type="PROSITE" id="PS00070">
    <property type="entry name" value="ALDEHYDE_DEHYDR_CYS"/>
    <property type="match status" value="1"/>
</dbReference>
<evidence type="ECO:0000256" key="1">
    <source>
        <dbReference type="ARBA" id="ARBA00009986"/>
    </source>
</evidence>
<dbReference type="InterPro" id="IPR016161">
    <property type="entry name" value="Ald_DH/histidinol_DH"/>
</dbReference>
<evidence type="ECO:0000256" key="4">
    <source>
        <dbReference type="PIRNR" id="PIRNR036492"/>
    </source>
</evidence>
<dbReference type="InterPro" id="IPR012394">
    <property type="entry name" value="Aldehyde_DH_NAD(P)"/>
</dbReference>
<dbReference type="GO" id="GO:0005737">
    <property type="term" value="C:cytoplasm"/>
    <property type="evidence" value="ECO:0007669"/>
    <property type="project" value="TreeGrafter"/>
</dbReference>
<evidence type="ECO:0000256" key="6">
    <source>
        <dbReference type="PROSITE-ProRule" id="PRU10007"/>
    </source>
</evidence>
<evidence type="ECO:0000313" key="9">
    <source>
        <dbReference type="EMBL" id="RUS25384.1"/>
    </source>
</evidence>
<sequence>MTSLEYISIDEIPVLHESLRKTFNSGLTKSVEYRKEQLKALYALIDENTDALANALYKDLKKAREEAMLTEINFTKEEIVHMLKTIDRLIKPQKVKPYFTVNAMDTTILRKEPLGVVLVIGSWNYPLSLLLGPVVGAIAAGNCVVIKPSEGSIHTAATIVELIPKYLDSRSYRVAYGGVEETTKLLERRWDHIFYTGSGLVGRIVATAAAKHLTPITLELGGKSPAIIADDSDLQLTANRIAFGKYMNAGQSCIAPDYVLINENNVKPFVAALKTSLKEFYGENPQKSDSYGRIGTKRHFARLQNLIESRSTGSVVIGGQMEEEDLYIAPTVIVGLKEEEQLLQEEIFGPVLPIIGIKDIDEAIEFINTHDQPLALYPFSKSKETVEKILNNTRSGGVTVNDTMMHSAEPSLPFGGVGPSGQGLYHGEKSFETFSHTRSTMIKQQNMEAVNYLRYPPYNSEKSEIMAFFLTSGPSLAKTWGIGQLLRVIRLTMKLMYGSSAASQ</sequence>
<keyword evidence="2 4" id="KW-0560">Oxidoreductase</keyword>
<dbReference type="SUPFAM" id="SSF53720">
    <property type="entry name" value="ALDH-like"/>
    <property type="match status" value="1"/>
</dbReference>
<evidence type="ECO:0000313" key="10">
    <source>
        <dbReference type="Proteomes" id="UP000274822"/>
    </source>
</evidence>
<dbReference type="GO" id="GO:0006081">
    <property type="term" value="P:aldehyde metabolic process"/>
    <property type="evidence" value="ECO:0007669"/>
    <property type="project" value="InterPro"/>
</dbReference>